<name>A0A8H7URK4_9FUNG</name>
<proteinExistence type="predicted"/>
<gene>
    <name evidence="2" type="ORF">INT47_004689</name>
</gene>
<organism evidence="2 3">
    <name type="scientific">Mucor saturninus</name>
    <dbReference type="NCBI Taxonomy" id="64648"/>
    <lineage>
        <taxon>Eukaryota</taxon>
        <taxon>Fungi</taxon>
        <taxon>Fungi incertae sedis</taxon>
        <taxon>Mucoromycota</taxon>
        <taxon>Mucoromycotina</taxon>
        <taxon>Mucoromycetes</taxon>
        <taxon>Mucorales</taxon>
        <taxon>Mucorineae</taxon>
        <taxon>Mucoraceae</taxon>
        <taxon>Mucor</taxon>
    </lineage>
</organism>
<protein>
    <recommendedName>
        <fullName evidence="4">Transposase</fullName>
    </recommendedName>
</protein>
<reference evidence="2" key="1">
    <citation type="submission" date="2020-12" db="EMBL/GenBank/DDBJ databases">
        <title>Metabolic potential, ecology and presence of endohyphal bacteria is reflected in genomic diversity of Mucoromycotina.</title>
        <authorList>
            <person name="Muszewska A."/>
            <person name="Okrasinska A."/>
            <person name="Steczkiewicz K."/>
            <person name="Drgas O."/>
            <person name="Orlowska M."/>
            <person name="Perlinska-Lenart U."/>
            <person name="Aleksandrzak-Piekarczyk T."/>
            <person name="Szatraj K."/>
            <person name="Zielenkiewicz U."/>
            <person name="Pilsyk S."/>
            <person name="Malc E."/>
            <person name="Mieczkowski P."/>
            <person name="Kruszewska J.S."/>
            <person name="Biernat P."/>
            <person name="Pawlowska J."/>
        </authorList>
    </citation>
    <scope>NUCLEOTIDE SEQUENCE</scope>
    <source>
        <strain evidence="2">WA0000017839</strain>
    </source>
</reference>
<evidence type="ECO:0008006" key="4">
    <source>
        <dbReference type="Google" id="ProtNLM"/>
    </source>
</evidence>
<feature type="region of interest" description="Disordered" evidence="1">
    <location>
        <begin position="444"/>
        <end position="493"/>
    </location>
</feature>
<accession>A0A8H7URK4</accession>
<dbReference type="EMBL" id="JAEPRD010000258">
    <property type="protein sequence ID" value="KAG2192950.1"/>
    <property type="molecule type" value="Genomic_DNA"/>
</dbReference>
<evidence type="ECO:0000313" key="2">
    <source>
        <dbReference type="EMBL" id="KAG2192950.1"/>
    </source>
</evidence>
<sequence>MPRTTRNTRSNNVDNEEMPLRVTRRAYRSRVPTAGDRNLQVVEESNNENAMQYLRQIGAFNTEMRCEYYPLCDKDMIPFIRTDARDQIYFYCPRSVVHDYYKRTCAKGSYFYCRKVELHIQLGVIRDYFRVPVHVDILSARAMSQGALTCISRDCAVLMSSDYRRHVLQEDESGHPTVLLGDSPNCHHLQIDESKFGKRKTQYTLLPILYKYCRRGSVIRSDGWAAYSSLHPQDSQNAYQNDTYVNEEQYATGDYFFSQHQVVNHSIGHATYDQPVLQSHGLACEANGILWRQKNKTDVMAGLERCLREIAMNLTTPSSELEGEVHEPSIFTRGTDGNPPEVQELMQTRAAIREARYLARFNRRTKKLRWKKLTICQDDNDYEGINQEAHNTSFVNSNWRSPSPVVVGNMSLPDTIDGSLSPVLLHELRSPSFSANEAAAVDEPILRSPTNSPIPSPIVRRTRTRGSGRGRGRPRSLNTTARTRGRNSRVNRR</sequence>
<dbReference type="Proteomes" id="UP000603453">
    <property type="component" value="Unassembled WGS sequence"/>
</dbReference>
<keyword evidence="3" id="KW-1185">Reference proteome</keyword>
<feature type="compositionally biased region" description="Basic residues" evidence="1">
    <location>
        <begin position="483"/>
        <end position="493"/>
    </location>
</feature>
<feature type="compositionally biased region" description="Basic residues" evidence="1">
    <location>
        <begin position="460"/>
        <end position="474"/>
    </location>
</feature>
<dbReference type="OrthoDB" id="10639449at2759"/>
<evidence type="ECO:0000313" key="3">
    <source>
        <dbReference type="Proteomes" id="UP000603453"/>
    </source>
</evidence>
<comment type="caution">
    <text evidence="2">The sequence shown here is derived from an EMBL/GenBank/DDBJ whole genome shotgun (WGS) entry which is preliminary data.</text>
</comment>
<evidence type="ECO:0000256" key="1">
    <source>
        <dbReference type="SAM" id="MobiDB-lite"/>
    </source>
</evidence>
<dbReference type="AlphaFoldDB" id="A0A8H7URK4"/>